<feature type="non-terminal residue" evidence="1">
    <location>
        <position position="1"/>
    </location>
</feature>
<dbReference type="Proteomes" id="UP000215335">
    <property type="component" value="Unassembled WGS sequence"/>
</dbReference>
<evidence type="ECO:0000313" key="2">
    <source>
        <dbReference type="Proteomes" id="UP000215335"/>
    </source>
</evidence>
<name>A0A232F9J2_9HYME</name>
<proteinExistence type="predicted"/>
<evidence type="ECO:0000313" key="1">
    <source>
        <dbReference type="EMBL" id="OXU27345.1"/>
    </source>
</evidence>
<dbReference type="AlphaFoldDB" id="A0A232F9J2"/>
<protein>
    <submittedName>
        <fullName evidence="1">Uncharacterized protein</fullName>
    </submittedName>
</protein>
<dbReference type="EMBL" id="NNAY01000621">
    <property type="protein sequence ID" value="OXU27345.1"/>
    <property type="molecule type" value="Genomic_DNA"/>
</dbReference>
<organism evidence="1 2">
    <name type="scientific">Trichomalopsis sarcophagae</name>
    <dbReference type="NCBI Taxonomy" id="543379"/>
    <lineage>
        <taxon>Eukaryota</taxon>
        <taxon>Metazoa</taxon>
        <taxon>Ecdysozoa</taxon>
        <taxon>Arthropoda</taxon>
        <taxon>Hexapoda</taxon>
        <taxon>Insecta</taxon>
        <taxon>Pterygota</taxon>
        <taxon>Neoptera</taxon>
        <taxon>Endopterygota</taxon>
        <taxon>Hymenoptera</taxon>
        <taxon>Apocrita</taxon>
        <taxon>Proctotrupomorpha</taxon>
        <taxon>Chalcidoidea</taxon>
        <taxon>Pteromalidae</taxon>
        <taxon>Pteromalinae</taxon>
        <taxon>Trichomalopsis</taxon>
    </lineage>
</organism>
<keyword evidence="2" id="KW-1185">Reference proteome</keyword>
<reference evidence="1 2" key="1">
    <citation type="journal article" date="2017" name="Curr. Biol.">
        <title>The Evolution of Venom by Co-option of Single-Copy Genes.</title>
        <authorList>
            <person name="Martinson E.O."/>
            <person name="Mrinalini"/>
            <person name="Kelkar Y.D."/>
            <person name="Chang C.H."/>
            <person name="Werren J.H."/>
        </authorList>
    </citation>
    <scope>NUCLEOTIDE SEQUENCE [LARGE SCALE GENOMIC DNA]</scope>
    <source>
        <strain evidence="1 2">Alberta</strain>
        <tissue evidence="1">Whole body</tissue>
    </source>
</reference>
<sequence>PIGKEVHEPRTTRFKRGCCHRRTRSQHELRDKSAIRVRRAVLRCIACACIVDVSSVVRAPAW</sequence>
<accession>A0A232F9J2</accession>
<gene>
    <name evidence="1" type="ORF">TSAR_015084</name>
</gene>
<comment type="caution">
    <text evidence="1">The sequence shown here is derived from an EMBL/GenBank/DDBJ whole genome shotgun (WGS) entry which is preliminary data.</text>
</comment>